<feature type="region of interest" description="Disordered" evidence="1">
    <location>
        <begin position="1"/>
        <end position="27"/>
    </location>
</feature>
<feature type="domain" description="F-box" evidence="2">
    <location>
        <begin position="57"/>
        <end position="111"/>
    </location>
</feature>
<evidence type="ECO:0000259" key="2">
    <source>
        <dbReference type="Pfam" id="PF12937"/>
    </source>
</evidence>
<evidence type="ECO:0000256" key="1">
    <source>
        <dbReference type="SAM" id="MobiDB-lite"/>
    </source>
</evidence>
<dbReference type="Proteomes" id="UP000076154">
    <property type="component" value="Unassembled WGS sequence"/>
</dbReference>
<evidence type="ECO:0000313" key="3">
    <source>
        <dbReference type="EMBL" id="RDB20806.1"/>
    </source>
</evidence>
<dbReference type="SUPFAM" id="SSF52047">
    <property type="entry name" value="RNI-like"/>
    <property type="match status" value="1"/>
</dbReference>
<dbReference type="InterPro" id="IPR001810">
    <property type="entry name" value="F-box_dom"/>
</dbReference>
<gene>
    <name evidence="3" type="ORF">Hypma_012032</name>
</gene>
<feature type="compositionally biased region" description="Basic and acidic residues" evidence="1">
    <location>
        <begin position="8"/>
        <end position="17"/>
    </location>
</feature>
<comment type="caution">
    <text evidence="3">The sequence shown here is derived from an EMBL/GenBank/DDBJ whole genome shotgun (WGS) entry which is preliminary data.</text>
</comment>
<dbReference type="Gene3D" id="1.20.1280.50">
    <property type="match status" value="1"/>
</dbReference>
<dbReference type="STRING" id="39966.A0A369JPW2"/>
<reference evidence="3" key="1">
    <citation type="submission" date="2018-04" db="EMBL/GenBank/DDBJ databases">
        <title>Whole genome sequencing of Hypsizygus marmoreus.</title>
        <authorList>
            <person name="Choi I.-G."/>
            <person name="Min B."/>
            <person name="Kim J.-G."/>
            <person name="Kim S."/>
            <person name="Oh Y.-L."/>
            <person name="Kong W.-S."/>
            <person name="Park H."/>
            <person name="Jeong J."/>
            <person name="Song E.-S."/>
        </authorList>
    </citation>
    <scope>NUCLEOTIDE SEQUENCE [LARGE SCALE GENOMIC DNA]</scope>
    <source>
        <strain evidence="3">51987-8</strain>
    </source>
</reference>
<dbReference type="Gene3D" id="3.80.10.10">
    <property type="entry name" value="Ribonuclease Inhibitor"/>
    <property type="match status" value="1"/>
</dbReference>
<protein>
    <recommendedName>
        <fullName evidence="2">F-box domain-containing protein</fullName>
    </recommendedName>
</protein>
<dbReference type="Pfam" id="PF12937">
    <property type="entry name" value="F-box-like"/>
    <property type="match status" value="1"/>
</dbReference>
<dbReference type="AlphaFoldDB" id="A0A369JPW2"/>
<name>A0A369JPW2_HYPMA</name>
<organism evidence="3 4">
    <name type="scientific">Hypsizygus marmoreus</name>
    <name type="common">White beech mushroom</name>
    <name type="synonym">Agaricus marmoreus</name>
    <dbReference type="NCBI Taxonomy" id="39966"/>
    <lineage>
        <taxon>Eukaryota</taxon>
        <taxon>Fungi</taxon>
        <taxon>Dikarya</taxon>
        <taxon>Basidiomycota</taxon>
        <taxon>Agaricomycotina</taxon>
        <taxon>Agaricomycetes</taxon>
        <taxon>Agaricomycetidae</taxon>
        <taxon>Agaricales</taxon>
        <taxon>Tricholomatineae</taxon>
        <taxon>Lyophyllaceae</taxon>
        <taxon>Hypsizygus</taxon>
    </lineage>
</organism>
<accession>A0A369JPW2</accession>
<dbReference type="EMBL" id="LUEZ02000056">
    <property type="protein sequence ID" value="RDB20806.1"/>
    <property type="molecule type" value="Genomic_DNA"/>
</dbReference>
<dbReference type="InterPro" id="IPR036047">
    <property type="entry name" value="F-box-like_dom_sf"/>
</dbReference>
<dbReference type="OrthoDB" id="3172239at2759"/>
<sequence length="626" mass="70479">MAVTTVTKSHEFRHRIETPTSHDQAADKARRQIDQEMQRLEDSLRALKFRRNFLAPISRLPPEILAKIFSFRAAESVEGTNPLEWIRVSHVSRYWRAVALETPSIWGTLVFSRPKWSEEMLKRSKMANLVVKADLMCITPKTFEAVRLALLHGPRIEELQLFAASATLDKLLSGLSFEAPMLQSLSLSVPGYSRFGTDQGFTLPDTVLTGETIYLRRVELTKCNISWDSSLLRGLTHLKIHETSTAFRPTTQQLIDALERMPSLEVLDLQEALPLVQEGAATPAQSARQVVDLPQLQHITLKSSVPECVNIVSRITIPVTTRIHLSCNGTEATGDDFSGIMKIISNHRSVAHSPNDTEVVPQRKTIRVLHVQHEAPISLVVQAWTNLPLVGERPSTADIQLHLSWHHTEETKVDAIAASICRAIPLGQLRSLRLSHVPDMEKATWLRTFGRLPKLQDVHIAGSSAHTFIAALREERPIETLKSPISGCPLSSARRPGLYRRKSLLPPVYFPQLRALAIEDASFEEFKPTPRPFATLKDCLMERCDRKAEIQELTFRMCSHLDHDDISSLDDIIANVDWDGIEQGFTDEDDDYGYEHALDELDADDYGLFFGGYNDSDSDMDFGFPF</sequence>
<evidence type="ECO:0000313" key="4">
    <source>
        <dbReference type="Proteomes" id="UP000076154"/>
    </source>
</evidence>
<dbReference type="InParanoid" id="A0A369JPW2"/>
<proteinExistence type="predicted"/>
<dbReference type="SUPFAM" id="SSF81383">
    <property type="entry name" value="F-box domain"/>
    <property type="match status" value="1"/>
</dbReference>
<dbReference type="InterPro" id="IPR032675">
    <property type="entry name" value="LRR_dom_sf"/>
</dbReference>
<keyword evidence="4" id="KW-1185">Reference proteome</keyword>